<dbReference type="Proteomes" id="UP001206067">
    <property type="component" value="Unassembled WGS sequence"/>
</dbReference>
<organism evidence="1 2">
    <name type="scientific">Parerythrobacter lacustris</name>
    <dbReference type="NCBI Taxonomy" id="2969984"/>
    <lineage>
        <taxon>Bacteria</taxon>
        <taxon>Pseudomonadati</taxon>
        <taxon>Pseudomonadota</taxon>
        <taxon>Alphaproteobacteria</taxon>
        <taxon>Sphingomonadales</taxon>
        <taxon>Erythrobacteraceae</taxon>
        <taxon>Parerythrobacter</taxon>
    </lineage>
</organism>
<evidence type="ECO:0000313" key="1">
    <source>
        <dbReference type="EMBL" id="MCR2832596.1"/>
    </source>
</evidence>
<evidence type="ECO:0008006" key="3">
    <source>
        <dbReference type="Google" id="ProtNLM"/>
    </source>
</evidence>
<gene>
    <name evidence="1" type="ORF">NSO95_01435</name>
</gene>
<accession>A0ABT1XLQ5</accession>
<name>A0ABT1XLQ5_9SPHN</name>
<reference evidence="1 2" key="1">
    <citation type="submission" date="2022-08" db="EMBL/GenBank/DDBJ databases">
        <title>Polyphasic taxonomy analysis of Qipengyuania sp.RS5-5.</title>
        <authorList>
            <person name="Xamxidin M."/>
            <person name="Wu M."/>
        </authorList>
    </citation>
    <scope>NUCLEOTIDE SEQUENCE [LARGE SCALE GENOMIC DNA]</scope>
    <source>
        <strain evidence="1 2">RS5-5</strain>
    </source>
</reference>
<sequence>MFRVAVSLVSVALLASCASGPPRIPRAVIDRALVGAPGEAQPGKIVAAEIAFSQAARDEGQWTAFRKFMAPGAVIHGVNGPIDAAAWLATQKDPLAAVQWAASSVWMSCDGRLAVSRGRFRDPEGLVGTFVTVWQRQDDGAYRWIYDAGAADDPQPGAQEVDDGAGIIVSADDIIQGYVADCPSPGSPLPLGPFWVMADTARYASEVSPDKTLRWSWEHEADGTRRVALDYLSEGKWERVPVQTFAPRTSE</sequence>
<keyword evidence="2" id="KW-1185">Reference proteome</keyword>
<evidence type="ECO:0000313" key="2">
    <source>
        <dbReference type="Proteomes" id="UP001206067"/>
    </source>
</evidence>
<dbReference type="PROSITE" id="PS51257">
    <property type="entry name" value="PROKAR_LIPOPROTEIN"/>
    <property type="match status" value="1"/>
</dbReference>
<comment type="caution">
    <text evidence="1">The sequence shown here is derived from an EMBL/GenBank/DDBJ whole genome shotgun (WGS) entry which is preliminary data.</text>
</comment>
<dbReference type="Gene3D" id="3.10.450.50">
    <property type="match status" value="1"/>
</dbReference>
<dbReference type="RefSeq" id="WP_257594359.1">
    <property type="nucleotide sequence ID" value="NZ_JANKHH010000001.1"/>
</dbReference>
<dbReference type="InterPro" id="IPR032710">
    <property type="entry name" value="NTF2-like_dom_sf"/>
</dbReference>
<protein>
    <recommendedName>
        <fullName evidence="3">DUF4440 domain-containing protein</fullName>
    </recommendedName>
</protein>
<dbReference type="EMBL" id="JANKHH010000001">
    <property type="protein sequence ID" value="MCR2832596.1"/>
    <property type="molecule type" value="Genomic_DNA"/>
</dbReference>
<proteinExistence type="predicted"/>
<dbReference type="SUPFAM" id="SSF54427">
    <property type="entry name" value="NTF2-like"/>
    <property type="match status" value="1"/>
</dbReference>